<protein>
    <submittedName>
        <fullName evidence="1">Uncharacterized protein</fullName>
    </submittedName>
</protein>
<dbReference type="RefSeq" id="WP_015217441.1">
    <property type="nucleotide sequence ID" value="NC_019771.1"/>
</dbReference>
<evidence type="ECO:0000313" key="1">
    <source>
        <dbReference type="EMBL" id="AFZ60829.1"/>
    </source>
</evidence>
<dbReference type="OrthoDB" id="487989at2"/>
<sequence>MAKTAKSGLAIDSPGFFTDLPINKSHLSEHFGVARSTIWAWHKVAYYRVPNFKEAYPLKADGKIDKLAPLSPWQAWVLSLIGRLFKLYGTEERVKFYIQQNPDDFSSYTFKVAAKNIWNSK</sequence>
<dbReference type="HOGENOM" id="CLU_2044786_0_0_3"/>
<dbReference type="AlphaFoldDB" id="K9ZPV8"/>
<dbReference type="KEGG" id="acy:Anacy_5517"/>
<proteinExistence type="predicted"/>
<evidence type="ECO:0000313" key="2">
    <source>
        <dbReference type="Proteomes" id="UP000010474"/>
    </source>
</evidence>
<reference evidence="2" key="1">
    <citation type="journal article" date="2013" name="Proc. Natl. Acad. Sci. U.S.A.">
        <title>Improving the coverage of the cyanobacterial phylum using diversity-driven genome sequencing.</title>
        <authorList>
            <person name="Shih P.M."/>
            <person name="Wu D."/>
            <person name="Latifi A."/>
            <person name="Axen S.D."/>
            <person name="Fewer D.P."/>
            <person name="Talla E."/>
            <person name="Calteau A."/>
            <person name="Cai F."/>
            <person name="Tandeau de Marsac N."/>
            <person name="Rippka R."/>
            <person name="Herdman M."/>
            <person name="Sivonen K."/>
            <person name="Coursin T."/>
            <person name="Laurent T."/>
            <person name="Goodwin L."/>
            <person name="Nolan M."/>
            <person name="Davenport K.W."/>
            <person name="Han C.S."/>
            <person name="Rubin E.M."/>
            <person name="Eisen J.A."/>
            <person name="Woyke T."/>
            <person name="Gugger M."/>
            <person name="Kerfeld C.A."/>
        </authorList>
    </citation>
    <scope>NUCLEOTIDE SEQUENCE [LARGE SCALE GENOMIC DNA]</scope>
    <source>
        <strain evidence="2">ATCC 27899 / PCC 7122</strain>
    </source>
</reference>
<gene>
    <name evidence="1" type="ordered locus">Anacy_5517</name>
</gene>
<dbReference type="Proteomes" id="UP000010474">
    <property type="component" value="Chromosome"/>
</dbReference>
<dbReference type="PATRIC" id="fig|272123.3.peg.5972"/>
<name>K9ZPV8_ANACC</name>
<dbReference type="EMBL" id="CP003659">
    <property type="protein sequence ID" value="AFZ60829.1"/>
    <property type="molecule type" value="Genomic_DNA"/>
</dbReference>
<accession>K9ZPV8</accession>
<organism evidence="1 2">
    <name type="scientific">Anabaena cylindrica (strain ATCC 27899 / PCC 7122)</name>
    <dbReference type="NCBI Taxonomy" id="272123"/>
    <lineage>
        <taxon>Bacteria</taxon>
        <taxon>Bacillati</taxon>
        <taxon>Cyanobacteriota</taxon>
        <taxon>Cyanophyceae</taxon>
        <taxon>Nostocales</taxon>
        <taxon>Nostocaceae</taxon>
        <taxon>Anabaena</taxon>
    </lineage>
</organism>
<keyword evidence="2" id="KW-1185">Reference proteome</keyword>